<sequence length="117" mass="12720">MLLMAIVALISTRSFYKTAAANGFHPGKAAGTPMLGLMLVLAINHLLMAASLFVSDRFTISDSTQSWIVTLNGIFVILAYLVFLRENYKVINVTNAKADNSTSPGQTDRIEPNRLSS</sequence>
<evidence type="ECO:0000256" key="2">
    <source>
        <dbReference type="SAM" id="Phobius"/>
    </source>
</evidence>
<feature type="transmembrane region" description="Helical" evidence="2">
    <location>
        <begin position="66"/>
        <end position="83"/>
    </location>
</feature>
<evidence type="ECO:0000313" key="3">
    <source>
        <dbReference type="EMBL" id="QEG21509.1"/>
    </source>
</evidence>
<keyword evidence="2" id="KW-1133">Transmembrane helix</keyword>
<protein>
    <submittedName>
        <fullName evidence="3">Uncharacterized protein</fullName>
    </submittedName>
</protein>
<gene>
    <name evidence="3" type="ORF">MFFC18_13650</name>
</gene>
<proteinExistence type="predicted"/>
<keyword evidence="2" id="KW-0812">Transmembrane</keyword>
<keyword evidence="4" id="KW-1185">Reference proteome</keyword>
<feature type="transmembrane region" description="Helical" evidence="2">
    <location>
        <begin position="30"/>
        <end position="54"/>
    </location>
</feature>
<feature type="compositionally biased region" description="Basic and acidic residues" evidence="1">
    <location>
        <begin position="108"/>
        <end position="117"/>
    </location>
</feature>
<reference evidence="3 4" key="1">
    <citation type="submission" date="2019-08" db="EMBL/GenBank/DDBJ databases">
        <title>Deep-cultivation of Planctomycetes and their phenomic and genomic characterization uncovers novel biology.</title>
        <authorList>
            <person name="Wiegand S."/>
            <person name="Jogler M."/>
            <person name="Boedeker C."/>
            <person name="Pinto D."/>
            <person name="Vollmers J."/>
            <person name="Rivas-Marin E."/>
            <person name="Kohn T."/>
            <person name="Peeters S.H."/>
            <person name="Heuer A."/>
            <person name="Rast P."/>
            <person name="Oberbeckmann S."/>
            <person name="Bunk B."/>
            <person name="Jeske O."/>
            <person name="Meyerdierks A."/>
            <person name="Storesund J.E."/>
            <person name="Kallscheuer N."/>
            <person name="Luecker S."/>
            <person name="Lage O.M."/>
            <person name="Pohl T."/>
            <person name="Merkel B.J."/>
            <person name="Hornburger P."/>
            <person name="Mueller R.-W."/>
            <person name="Bruemmer F."/>
            <person name="Labrenz M."/>
            <person name="Spormann A.M."/>
            <person name="Op den Camp H."/>
            <person name="Overmann J."/>
            <person name="Amann R."/>
            <person name="Jetten M.S.M."/>
            <person name="Mascher T."/>
            <person name="Medema M.H."/>
            <person name="Devos D.P."/>
            <person name="Kaster A.-K."/>
            <person name="Ovreas L."/>
            <person name="Rohde M."/>
            <person name="Galperin M.Y."/>
            <person name="Jogler C."/>
        </authorList>
    </citation>
    <scope>NUCLEOTIDE SEQUENCE [LARGE SCALE GENOMIC DNA]</scope>
    <source>
        <strain evidence="3 4">FC18</strain>
    </source>
</reference>
<feature type="compositionally biased region" description="Polar residues" evidence="1">
    <location>
        <begin position="97"/>
        <end position="106"/>
    </location>
</feature>
<keyword evidence="2" id="KW-0472">Membrane</keyword>
<evidence type="ECO:0000256" key="1">
    <source>
        <dbReference type="SAM" id="MobiDB-lite"/>
    </source>
</evidence>
<dbReference type="KEGG" id="mff:MFFC18_13650"/>
<dbReference type="STRING" id="980251.GCA_001642875_00338"/>
<dbReference type="Proteomes" id="UP000322214">
    <property type="component" value="Chromosome"/>
</dbReference>
<accession>A0A5B9P7M4</accession>
<feature type="region of interest" description="Disordered" evidence="1">
    <location>
        <begin position="97"/>
        <end position="117"/>
    </location>
</feature>
<dbReference type="EMBL" id="CP042912">
    <property type="protein sequence ID" value="QEG21509.1"/>
    <property type="molecule type" value="Genomic_DNA"/>
</dbReference>
<organism evidence="3 4">
    <name type="scientific">Mariniblastus fucicola</name>
    <dbReference type="NCBI Taxonomy" id="980251"/>
    <lineage>
        <taxon>Bacteria</taxon>
        <taxon>Pseudomonadati</taxon>
        <taxon>Planctomycetota</taxon>
        <taxon>Planctomycetia</taxon>
        <taxon>Pirellulales</taxon>
        <taxon>Pirellulaceae</taxon>
        <taxon>Mariniblastus</taxon>
    </lineage>
</organism>
<dbReference type="AlphaFoldDB" id="A0A5B9P7M4"/>
<name>A0A5B9P7M4_9BACT</name>
<evidence type="ECO:0000313" key="4">
    <source>
        <dbReference type="Proteomes" id="UP000322214"/>
    </source>
</evidence>